<proteinExistence type="predicted"/>
<dbReference type="EMBL" id="ML769478">
    <property type="protein sequence ID" value="KAE9398755.1"/>
    <property type="molecule type" value="Genomic_DNA"/>
</dbReference>
<sequence>MAEASSTLVSSDYEDAYRAPISLHPVQTKSTIDAAIQEMFDNGTASQAWDYARALTISDTDVAVGSIPAKTFNFTKTCSGATLVGGTFWSTSDTDTTIFGESTAFTIEILNVVMLNLYPSRLSAYLYQATSSSTYLDAAEDSGAFLIDVIISPA</sequence>
<accession>A0A6A4HPP3</accession>
<protein>
    <submittedName>
        <fullName evidence="1">Uncharacterized protein</fullName>
    </submittedName>
</protein>
<evidence type="ECO:0000313" key="1">
    <source>
        <dbReference type="EMBL" id="KAE9398755.1"/>
    </source>
</evidence>
<dbReference type="Proteomes" id="UP000799118">
    <property type="component" value="Unassembled WGS sequence"/>
</dbReference>
<keyword evidence="2" id="KW-1185">Reference proteome</keyword>
<dbReference type="OrthoDB" id="3223195at2759"/>
<evidence type="ECO:0000313" key="2">
    <source>
        <dbReference type="Proteomes" id="UP000799118"/>
    </source>
</evidence>
<gene>
    <name evidence="1" type="ORF">BT96DRAFT_1019975</name>
</gene>
<reference evidence="1" key="1">
    <citation type="journal article" date="2019" name="Environ. Microbiol.">
        <title>Fungal ecological strategies reflected in gene transcription - a case study of two litter decomposers.</title>
        <authorList>
            <person name="Barbi F."/>
            <person name="Kohler A."/>
            <person name="Barry K."/>
            <person name="Baskaran P."/>
            <person name="Daum C."/>
            <person name="Fauchery L."/>
            <person name="Ihrmark K."/>
            <person name="Kuo A."/>
            <person name="LaButti K."/>
            <person name="Lipzen A."/>
            <person name="Morin E."/>
            <person name="Grigoriev I.V."/>
            <person name="Henrissat B."/>
            <person name="Lindahl B."/>
            <person name="Martin F."/>
        </authorList>
    </citation>
    <scope>NUCLEOTIDE SEQUENCE</scope>
    <source>
        <strain evidence="1">JB14</strain>
    </source>
</reference>
<organism evidence="1 2">
    <name type="scientific">Gymnopus androsaceus JB14</name>
    <dbReference type="NCBI Taxonomy" id="1447944"/>
    <lineage>
        <taxon>Eukaryota</taxon>
        <taxon>Fungi</taxon>
        <taxon>Dikarya</taxon>
        <taxon>Basidiomycota</taxon>
        <taxon>Agaricomycotina</taxon>
        <taxon>Agaricomycetes</taxon>
        <taxon>Agaricomycetidae</taxon>
        <taxon>Agaricales</taxon>
        <taxon>Marasmiineae</taxon>
        <taxon>Omphalotaceae</taxon>
        <taxon>Gymnopus</taxon>
    </lineage>
</organism>
<dbReference type="AlphaFoldDB" id="A0A6A4HPP3"/>
<name>A0A6A4HPP3_9AGAR</name>